<dbReference type="AlphaFoldDB" id="A0A317JQA4"/>
<feature type="compositionally biased region" description="Basic and acidic residues" evidence="1">
    <location>
        <begin position="1"/>
        <end position="11"/>
    </location>
</feature>
<protein>
    <submittedName>
        <fullName evidence="2">Uncharacterized protein</fullName>
    </submittedName>
</protein>
<dbReference type="EMBL" id="PSRQ01000055">
    <property type="protein sequence ID" value="PWU22815.1"/>
    <property type="molecule type" value="Genomic_DNA"/>
</dbReference>
<gene>
    <name evidence="2" type="ORF">C5B42_05020</name>
</gene>
<name>A0A317JQA4_9BACT</name>
<evidence type="ECO:0000256" key="1">
    <source>
        <dbReference type="SAM" id="MobiDB-lite"/>
    </source>
</evidence>
<organism evidence="2 3">
    <name type="scientific">Candidatus Cerribacteria bacterium 'Amazon FNV 2010 28 9'</name>
    <dbReference type="NCBI Taxonomy" id="2081795"/>
    <lineage>
        <taxon>Bacteria</taxon>
        <taxon>Candidatus Cerribacteria</taxon>
    </lineage>
</organism>
<evidence type="ECO:0000313" key="2">
    <source>
        <dbReference type="EMBL" id="PWU22815.1"/>
    </source>
</evidence>
<comment type="caution">
    <text evidence="2">The sequence shown here is derived from an EMBL/GenBank/DDBJ whole genome shotgun (WGS) entry which is preliminary data.</text>
</comment>
<accession>A0A317JQA4</accession>
<evidence type="ECO:0000313" key="3">
    <source>
        <dbReference type="Proteomes" id="UP000246104"/>
    </source>
</evidence>
<feature type="region of interest" description="Disordered" evidence="1">
    <location>
        <begin position="1"/>
        <end position="24"/>
    </location>
</feature>
<sequence>MANETRNERRTWKLPTETEDGFSTEGDNVRVTRWGGICDCGCNQREILYADTGEVCHMQTLAVRASIRMSEETYQEILGSFSPEGLQILESRREENSLRDVICMGQAAEFLSGFPFTLIVNLMGGQKSHPLMPYGFSPS</sequence>
<dbReference type="Proteomes" id="UP000246104">
    <property type="component" value="Unassembled WGS sequence"/>
</dbReference>
<reference evidence="2 3" key="1">
    <citation type="submission" date="2018-02" db="EMBL/GenBank/DDBJ databases">
        <title>Genomic Reconstructions from Amazon Rainforest and Pasture Soil Reveal Novel Insights into the Physiology of Candidate Phyla in Tropical Sites.</title>
        <authorList>
            <person name="Kroeger M.E."/>
            <person name="Delmont T."/>
            <person name="Eren A.M."/>
            <person name="Guo J."/>
            <person name="Meyer K.M."/>
            <person name="Khan K."/>
            <person name="Rodrigues J.L.M."/>
            <person name="Bohannan B.J.M."/>
            <person name="Tringe S."/>
            <person name="Borges C.D."/>
            <person name="Tiedje J."/>
            <person name="Tsai S.M."/>
            <person name="Nusslein K."/>
        </authorList>
    </citation>
    <scope>NUCLEOTIDE SEQUENCE [LARGE SCALE GENOMIC DNA]</scope>
    <source>
        <strain evidence="2">Amazon FNV 2010 28 9</strain>
    </source>
</reference>
<proteinExistence type="predicted"/>